<dbReference type="Pfam" id="PF05891">
    <property type="entry name" value="Methyltransf_PK"/>
    <property type="match status" value="1"/>
</dbReference>
<organism evidence="14 15">
    <name type="scientific">Didymella glomerata</name>
    <dbReference type="NCBI Taxonomy" id="749621"/>
    <lineage>
        <taxon>Eukaryota</taxon>
        <taxon>Fungi</taxon>
        <taxon>Dikarya</taxon>
        <taxon>Ascomycota</taxon>
        <taxon>Pezizomycotina</taxon>
        <taxon>Dothideomycetes</taxon>
        <taxon>Pleosporomycetidae</taxon>
        <taxon>Pleosporales</taxon>
        <taxon>Pleosporineae</taxon>
        <taxon>Didymellaceae</taxon>
        <taxon>Didymella</taxon>
    </lineage>
</organism>
<comment type="caution">
    <text evidence="14">The sequence shown here is derived from an EMBL/GenBank/DDBJ whole genome shotgun (WGS) entry which is preliminary data.</text>
</comment>
<evidence type="ECO:0000313" key="14">
    <source>
        <dbReference type="EMBL" id="KAJ4340169.1"/>
    </source>
</evidence>
<dbReference type="GO" id="GO:0032259">
    <property type="term" value="P:methylation"/>
    <property type="evidence" value="ECO:0007669"/>
    <property type="project" value="UniProtKB-KW"/>
</dbReference>
<evidence type="ECO:0000256" key="4">
    <source>
        <dbReference type="ARBA" id="ARBA00022691"/>
    </source>
</evidence>
<evidence type="ECO:0000256" key="2">
    <source>
        <dbReference type="ARBA" id="ARBA00022603"/>
    </source>
</evidence>
<dbReference type="OrthoDB" id="1298661at2759"/>
<comment type="catalytic activity">
    <reaction evidence="8">
        <text>N-terminal L-seryl-L-prolyl-L-lysyl-[protein] + 3 S-adenosyl-L-methionine = N-terminal N,N,N-trimethyl-L-seryl-L-prolyl-L-lysyl-[protein] + 3 S-adenosyl-L-homocysteine + 3 H(+)</text>
        <dbReference type="Rhea" id="RHEA:54724"/>
        <dbReference type="Rhea" id="RHEA-COMP:13789"/>
        <dbReference type="Rhea" id="RHEA-COMP:13973"/>
        <dbReference type="ChEBI" id="CHEBI:15378"/>
        <dbReference type="ChEBI" id="CHEBI:57856"/>
        <dbReference type="ChEBI" id="CHEBI:59789"/>
        <dbReference type="ChEBI" id="CHEBI:138061"/>
        <dbReference type="ChEBI" id="CHEBI:138317"/>
        <dbReference type="EC" id="2.1.1.244"/>
    </reaction>
</comment>
<feature type="region of interest" description="Disordered" evidence="13">
    <location>
        <begin position="1"/>
        <end position="22"/>
    </location>
</feature>
<comment type="similarity">
    <text evidence="1">Belongs to the methyltransferase superfamily. NTM1 family.</text>
</comment>
<evidence type="ECO:0000256" key="9">
    <source>
        <dbReference type="ARBA" id="ARBA00047885"/>
    </source>
</evidence>
<evidence type="ECO:0000256" key="1">
    <source>
        <dbReference type="ARBA" id="ARBA00009059"/>
    </source>
</evidence>
<keyword evidence="15" id="KW-1185">Reference proteome</keyword>
<dbReference type="EMBL" id="JAPEUV010000018">
    <property type="protein sequence ID" value="KAJ4340169.1"/>
    <property type="molecule type" value="Genomic_DNA"/>
</dbReference>
<keyword evidence="3" id="KW-0808">Transferase</keyword>
<dbReference type="PANTHER" id="PTHR12753">
    <property type="entry name" value="AD-003 - RELATED"/>
    <property type="match status" value="1"/>
</dbReference>
<dbReference type="InterPro" id="IPR008576">
    <property type="entry name" value="MeTrfase_NTM1"/>
</dbReference>
<comment type="catalytic activity">
    <reaction evidence="10">
        <text>N-terminal L-alanyl-L-prolyl-L-lysyl-[protein] + 3 S-adenosyl-L-methionine = N-terminal N,N,N-trimethyl-L-alanyl-L-prolyl-L-lysyl-[protein] + 3 S-adenosyl-L-homocysteine + 3 H(+)</text>
        <dbReference type="Rhea" id="RHEA:54712"/>
        <dbReference type="Rhea" id="RHEA-COMP:13785"/>
        <dbReference type="Rhea" id="RHEA-COMP:13971"/>
        <dbReference type="ChEBI" id="CHEBI:15378"/>
        <dbReference type="ChEBI" id="CHEBI:57856"/>
        <dbReference type="ChEBI" id="CHEBI:59789"/>
        <dbReference type="ChEBI" id="CHEBI:138057"/>
        <dbReference type="ChEBI" id="CHEBI:138315"/>
        <dbReference type="EC" id="2.1.1.244"/>
    </reaction>
</comment>
<evidence type="ECO:0000256" key="13">
    <source>
        <dbReference type="SAM" id="MobiDB-lite"/>
    </source>
</evidence>
<dbReference type="PANTHER" id="PTHR12753:SF0">
    <property type="entry name" value="ALPHA N-TERMINAL PROTEIN METHYLTRANSFERASE 1"/>
    <property type="match status" value="1"/>
</dbReference>
<evidence type="ECO:0000256" key="10">
    <source>
        <dbReference type="ARBA" id="ARBA00048167"/>
    </source>
</evidence>
<evidence type="ECO:0000256" key="5">
    <source>
        <dbReference type="ARBA" id="ARBA00039112"/>
    </source>
</evidence>
<feature type="binding site" evidence="12">
    <location>
        <position position="165"/>
    </location>
    <ligand>
        <name>S-adenosyl-L-methionine</name>
        <dbReference type="ChEBI" id="CHEBI:59789"/>
    </ligand>
</feature>
<sequence length="265" mass="28902">MAAGMDASPPLPSHDPEHPDASINISHSLSYWESVSSDNNGMLGGFPQTSRIDLVGSSTFLAKLRRSRLGAGSPKTPLPLLDRVADCGAGIGRITKGLLLGVGRRVDVVEPVKKFTDELVAEVENTGAEAAGAEAAGKGQVGEVFNVGLQDWVPEKGAYNLIWNQWCVGHLTDAQFVAYLGRCKDGLVKPQGDEKVEAWIVVKENLSTDIRHRDVYDEEDSSVTRSDEKFRKLFKDAGLKIVTTELQRGMPKELYPVRIYALKPE</sequence>
<feature type="binding site" evidence="12">
    <location>
        <begin position="149"/>
        <end position="150"/>
    </location>
    <ligand>
        <name>S-adenosyl-L-methionine</name>
        <dbReference type="ChEBI" id="CHEBI:59789"/>
    </ligand>
</feature>
<dbReference type="SUPFAM" id="SSF53335">
    <property type="entry name" value="S-adenosyl-L-methionine-dependent methyltransferases"/>
    <property type="match status" value="1"/>
</dbReference>
<feature type="binding site" evidence="12">
    <location>
        <position position="93"/>
    </location>
    <ligand>
        <name>S-adenosyl-L-methionine</name>
        <dbReference type="ChEBI" id="CHEBI:59789"/>
    </ligand>
</feature>
<dbReference type="FunFam" id="3.40.50.150:FF:000025">
    <property type="entry name" value="N-terminal Xaa-Pro-Lys N-methyltransferase 1"/>
    <property type="match status" value="1"/>
</dbReference>
<keyword evidence="4 12" id="KW-0949">S-adenosyl-L-methionine</keyword>
<dbReference type="EC" id="2.1.1.244" evidence="5"/>
<name>A0A9W8X581_9PLEO</name>
<dbReference type="GO" id="GO:0071885">
    <property type="term" value="F:N-terminal protein N-methyltransferase activity"/>
    <property type="evidence" value="ECO:0007669"/>
    <property type="project" value="UniProtKB-EC"/>
</dbReference>
<evidence type="ECO:0000256" key="8">
    <source>
        <dbReference type="ARBA" id="ARBA00047306"/>
    </source>
</evidence>
<reference evidence="14" key="1">
    <citation type="submission" date="2022-10" db="EMBL/GenBank/DDBJ databases">
        <title>Tapping the CABI collections for fungal endophytes: first genome assemblies for Collariella, Neodidymelliopsis, Ascochyta clinopodiicola, Didymella pomorum, Didymosphaeria variabile, Neocosmospora piperis and Neocucurbitaria cava.</title>
        <authorList>
            <person name="Hill R."/>
        </authorList>
    </citation>
    <scope>NUCLEOTIDE SEQUENCE</scope>
    <source>
        <strain evidence="14">IMI 360193</strain>
    </source>
</reference>
<dbReference type="AlphaFoldDB" id="A0A9W8X581"/>
<accession>A0A9W8X581</accession>
<evidence type="ECO:0000256" key="6">
    <source>
        <dbReference type="ARBA" id="ARBA00039449"/>
    </source>
</evidence>
<protein>
    <recommendedName>
        <fullName evidence="6">Alpha N-terminal protein methyltransferase 1</fullName>
        <ecNumber evidence="5">2.1.1.244</ecNumber>
    </recommendedName>
    <alternativeName>
        <fullName evidence="11">Translation associated element 1</fullName>
    </alternativeName>
    <alternativeName>
        <fullName evidence="7">X-Pro-Lys N-terminal protein methyltransferase 1</fullName>
    </alternativeName>
</protein>
<comment type="catalytic activity">
    <reaction evidence="9">
        <text>N-terminal L-prolyl-L-prolyl-L-lysyl-[protein] + 2 S-adenosyl-L-methionine = N-terminal N,N-dimethyl-L-prolyl-L-prolyl-L-lysyl-[protein] + 2 S-adenosyl-L-homocysteine + 2 H(+)</text>
        <dbReference type="Rhea" id="RHEA:54736"/>
        <dbReference type="Rhea" id="RHEA-COMP:13787"/>
        <dbReference type="Rhea" id="RHEA-COMP:13974"/>
        <dbReference type="ChEBI" id="CHEBI:15378"/>
        <dbReference type="ChEBI" id="CHEBI:57856"/>
        <dbReference type="ChEBI" id="CHEBI:59789"/>
        <dbReference type="ChEBI" id="CHEBI:138059"/>
        <dbReference type="ChEBI" id="CHEBI:138318"/>
        <dbReference type="EC" id="2.1.1.244"/>
    </reaction>
</comment>
<dbReference type="Proteomes" id="UP001140562">
    <property type="component" value="Unassembled WGS sequence"/>
</dbReference>
<proteinExistence type="inferred from homology"/>
<evidence type="ECO:0000313" key="15">
    <source>
        <dbReference type="Proteomes" id="UP001140562"/>
    </source>
</evidence>
<evidence type="ECO:0000256" key="12">
    <source>
        <dbReference type="PIRSR" id="PIRSR016958-1"/>
    </source>
</evidence>
<evidence type="ECO:0000256" key="11">
    <source>
        <dbReference type="ARBA" id="ARBA00082558"/>
    </source>
</evidence>
<dbReference type="InterPro" id="IPR029063">
    <property type="entry name" value="SAM-dependent_MTases_sf"/>
</dbReference>
<keyword evidence="2" id="KW-0489">Methyltransferase</keyword>
<evidence type="ECO:0000256" key="7">
    <source>
        <dbReference type="ARBA" id="ARBA00043129"/>
    </source>
</evidence>
<evidence type="ECO:0000256" key="3">
    <source>
        <dbReference type="ARBA" id="ARBA00022679"/>
    </source>
</evidence>
<dbReference type="GO" id="GO:0005737">
    <property type="term" value="C:cytoplasm"/>
    <property type="evidence" value="ECO:0007669"/>
    <property type="project" value="TreeGrafter"/>
</dbReference>
<dbReference type="Gene3D" id="3.40.50.150">
    <property type="entry name" value="Vaccinia Virus protein VP39"/>
    <property type="match status" value="1"/>
</dbReference>
<feature type="binding site" evidence="12">
    <location>
        <position position="88"/>
    </location>
    <ligand>
        <name>S-adenosyl-L-methionine</name>
        <dbReference type="ChEBI" id="CHEBI:59789"/>
    </ligand>
</feature>
<gene>
    <name evidence="14" type="ORF">N0V87_002790</name>
</gene>
<dbReference type="PIRSF" id="PIRSF016958">
    <property type="entry name" value="DUF858_MeTrfase_lik"/>
    <property type="match status" value="1"/>
</dbReference>